<dbReference type="Proteomes" id="UP001229421">
    <property type="component" value="Unassembled WGS sequence"/>
</dbReference>
<evidence type="ECO:0000256" key="5">
    <source>
        <dbReference type="ARBA" id="ARBA00058481"/>
    </source>
</evidence>
<dbReference type="PANTHER" id="PTHR10894">
    <property type="entry name" value="NUCLEOLAR PROTEIN 5 NUCLEOLAR PROTEIN NOP5 NOP58"/>
    <property type="match status" value="1"/>
</dbReference>
<evidence type="ECO:0000313" key="8">
    <source>
        <dbReference type="EMBL" id="KAK1421646.1"/>
    </source>
</evidence>
<dbReference type="InterPro" id="IPR002687">
    <property type="entry name" value="Nop_dom"/>
</dbReference>
<feature type="compositionally biased region" description="Basic residues" evidence="6">
    <location>
        <begin position="567"/>
        <end position="580"/>
    </location>
</feature>
<keyword evidence="9" id="KW-1185">Reference proteome</keyword>
<evidence type="ECO:0000256" key="2">
    <source>
        <dbReference type="ARBA" id="ARBA00009211"/>
    </source>
</evidence>
<evidence type="ECO:0000256" key="3">
    <source>
        <dbReference type="ARBA" id="ARBA00022517"/>
    </source>
</evidence>
<dbReference type="InterPro" id="IPR012976">
    <property type="entry name" value="NOSIC"/>
</dbReference>
<feature type="region of interest" description="Disordered" evidence="6">
    <location>
        <begin position="484"/>
        <end position="580"/>
    </location>
</feature>
<evidence type="ECO:0000313" key="9">
    <source>
        <dbReference type="Proteomes" id="UP001229421"/>
    </source>
</evidence>
<evidence type="ECO:0000256" key="1">
    <source>
        <dbReference type="ARBA" id="ARBA00004604"/>
    </source>
</evidence>
<evidence type="ECO:0000256" key="6">
    <source>
        <dbReference type="SAM" id="MobiDB-lite"/>
    </source>
</evidence>
<accession>A0AAD8KI97</accession>
<dbReference type="InterPro" id="IPR045056">
    <property type="entry name" value="Nop56/Nop58"/>
</dbReference>
<proteinExistence type="inferred from homology"/>
<dbReference type="GO" id="GO:0032040">
    <property type="term" value="C:small-subunit processome"/>
    <property type="evidence" value="ECO:0007669"/>
    <property type="project" value="InterPro"/>
</dbReference>
<dbReference type="Pfam" id="PF01798">
    <property type="entry name" value="Nop"/>
    <property type="match status" value="1"/>
</dbReference>
<feature type="compositionally biased region" description="Acidic residues" evidence="6">
    <location>
        <begin position="535"/>
        <end position="545"/>
    </location>
</feature>
<dbReference type="Gene3D" id="1.10.246.90">
    <property type="entry name" value="Nop domain"/>
    <property type="match status" value="1"/>
</dbReference>
<organism evidence="8 9">
    <name type="scientific">Tagetes erecta</name>
    <name type="common">African marigold</name>
    <dbReference type="NCBI Taxonomy" id="13708"/>
    <lineage>
        <taxon>Eukaryota</taxon>
        <taxon>Viridiplantae</taxon>
        <taxon>Streptophyta</taxon>
        <taxon>Embryophyta</taxon>
        <taxon>Tracheophyta</taxon>
        <taxon>Spermatophyta</taxon>
        <taxon>Magnoliopsida</taxon>
        <taxon>eudicotyledons</taxon>
        <taxon>Gunneridae</taxon>
        <taxon>Pentapetalae</taxon>
        <taxon>asterids</taxon>
        <taxon>campanulids</taxon>
        <taxon>Asterales</taxon>
        <taxon>Asteraceae</taxon>
        <taxon>Asteroideae</taxon>
        <taxon>Heliantheae alliance</taxon>
        <taxon>Tageteae</taxon>
        <taxon>Tagetes</taxon>
    </lineage>
</organism>
<dbReference type="PANTHER" id="PTHR10894:SF1">
    <property type="entry name" value="NUCLEOLAR PROTEIN 58"/>
    <property type="match status" value="1"/>
</dbReference>
<name>A0AAD8KI97_TARER</name>
<dbReference type="GO" id="GO:0031428">
    <property type="term" value="C:box C/D methylation guide snoRNP complex"/>
    <property type="evidence" value="ECO:0007669"/>
    <property type="project" value="InterPro"/>
</dbReference>
<comment type="function">
    <text evidence="5">Required for 60S ribosomal subunit biogenesis.</text>
</comment>
<sequence>MQHRRRIARTLILSLRPSSFFTAAATGIINTNKMLVLFETPAGFALFKLLDEGKLSKVDDLWKDFTSADTARQIVKLKAFSKFENTSEALSAATLLLDSKPSKGLRKFLRAHCDGESLAVADSKLGNAIKEKLQIDCVHNHAVMELMRGVRSQLTELITGLGAQDLAPMSLGLSHSLSRYKLKFSPDKVDTMIIQAIGLLDDLDKELNTYAMRVREWYGWHFPELAKIVQDNILYAKAVKLMGYRTNAAKLDFSEILSEEVEAELKEAAVVSMGTEVSDLDLVNIKDLCDQVLSLSEYRAQLYDYLKSRMNTIAPNLTAIVGELVGARLIAHGGSLLNLAKQPGSTVQILGAEKALFRALKTKHATPKYGLIYHASLIGQAAPKHKGKISRSLAAKTALAIRCDALGDNQDNSMGVENRLKLEARLRSLEGRELGRSAGTTKGKPKIEAYNKDFKKGDGAMITPAKTYNISADSVLGRIEAEAEKDTEVVAPPSDEGKKDKKKKKKKSAAEEEASAEDEDVKKKDKKKKKHATEEAVEVQNEEEVVEKKKKKRKHAEADDAETEKPSKKKKDKKKKKTEE</sequence>
<dbReference type="FunFam" id="1.10.246.90:FF:000004">
    <property type="entry name" value="Nucleolar protein 58"/>
    <property type="match status" value="1"/>
</dbReference>
<gene>
    <name evidence="8" type="ORF">QVD17_24138</name>
</gene>
<dbReference type="EMBL" id="JAUHHV010000006">
    <property type="protein sequence ID" value="KAK1421646.1"/>
    <property type="molecule type" value="Genomic_DNA"/>
</dbReference>
<comment type="caution">
    <text evidence="8">The sequence shown here is derived from an EMBL/GenBank/DDBJ whole genome shotgun (WGS) entry which is preliminary data.</text>
</comment>
<dbReference type="Gene3D" id="1.10.287.4070">
    <property type="match status" value="1"/>
</dbReference>
<dbReference type="GO" id="GO:0042254">
    <property type="term" value="P:ribosome biogenesis"/>
    <property type="evidence" value="ECO:0007669"/>
    <property type="project" value="UniProtKB-KW"/>
</dbReference>
<comment type="similarity">
    <text evidence="2">Belongs to the NOP5/NOP56 family.</text>
</comment>
<dbReference type="AlphaFoldDB" id="A0AAD8KI97"/>
<dbReference type="InterPro" id="IPR012974">
    <property type="entry name" value="NOP58/56_N"/>
</dbReference>
<dbReference type="InterPro" id="IPR042239">
    <property type="entry name" value="Nop_C"/>
</dbReference>
<comment type="subcellular location">
    <subcellularLocation>
        <location evidence="1">Nucleus</location>
        <location evidence="1">Nucleolus</location>
    </subcellularLocation>
</comment>
<dbReference type="GO" id="GO:0030515">
    <property type="term" value="F:snoRNA binding"/>
    <property type="evidence" value="ECO:0007669"/>
    <property type="project" value="InterPro"/>
</dbReference>
<evidence type="ECO:0000259" key="7">
    <source>
        <dbReference type="PROSITE" id="PS51358"/>
    </source>
</evidence>
<feature type="domain" description="Nop" evidence="7">
    <location>
        <begin position="313"/>
        <end position="431"/>
    </location>
</feature>
<dbReference type="InterPro" id="IPR036070">
    <property type="entry name" value="Nop_dom_sf"/>
</dbReference>
<evidence type="ECO:0000256" key="4">
    <source>
        <dbReference type="ARBA" id="ARBA00023242"/>
    </source>
</evidence>
<reference evidence="8" key="1">
    <citation type="journal article" date="2023" name="bioRxiv">
        <title>Improved chromosome-level genome assembly for marigold (Tagetes erecta).</title>
        <authorList>
            <person name="Jiang F."/>
            <person name="Yuan L."/>
            <person name="Wang S."/>
            <person name="Wang H."/>
            <person name="Xu D."/>
            <person name="Wang A."/>
            <person name="Fan W."/>
        </authorList>
    </citation>
    <scope>NUCLEOTIDE SEQUENCE</scope>
    <source>
        <strain evidence="8">WSJ</strain>
        <tissue evidence="8">Leaf</tissue>
    </source>
</reference>
<dbReference type="SUPFAM" id="SSF89124">
    <property type="entry name" value="Nop domain"/>
    <property type="match status" value="1"/>
</dbReference>
<dbReference type="FunFam" id="1.10.287.4070:FF:000001">
    <property type="entry name" value="Probable Nucleolar protein 58"/>
    <property type="match status" value="1"/>
</dbReference>
<dbReference type="PROSITE" id="PS51358">
    <property type="entry name" value="NOP"/>
    <property type="match status" value="1"/>
</dbReference>
<keyword evidence="3" id="KW-0690">Ribosome biogenesis</keyword>
<dbReference type="Pfam" id="PF08156">
    <property type="entry name" value="NOP5NT"/>
    <property type="match status" value="1"/>
</dbReference>
<protein>
    <recommendedName>
        <fullName evidence="7">Nop domain-containing protein</fullName>
    </recommendedName>
</protein>
<keyword evidence="4" id="KW-0539">Nucleus</keyword>
<dbReference type="SMART" id="SM00931">
    <property type="entry name" value="NOSIC"/>
    <property type="match status" value="1"/>
</dbReference>